<dbReference type="EMBL" id="CP045871">
    <property type="protein sequence ID" value="QGG80410.1"/>
    <property type="molecule type" value="Genomic_DNA"/>
</dbReference>
<feature type="domain" description="Mandelate racemase/muconate lactonizing enzyme C-terminal" evidence="4">
    <location>
        <begin position="144"/>
        <end position="240"/>
    </location>
</feature>
<dbReference type="InterPro" id="IPR036849">
    <property type="entry name" value="Enolase-like_C_sf"/>
</dbReference>
<organism evidence="5 6">
    <name type="scientific">Litorivicinus lipolyticus</name>
    <dbReference type="NCBI Taxonomy" id="418701"/>
    <lineage>
        <taxon>Bacteria</taxon>
        <taxon>Pseudomonadati</taxon>
        <taxon>Pseudomonadota</taxon>
        <taxon>Gammaproteobacteria</taxon>
        <taxon>Oceanospirillales</taxon>
        <taxon>Litorivicinaceae</taxon>
        <taxon>Litorivicinus</taxon>
    </lineage>
</organism>
<dbReference type="PANTHER" id="PTHR13794:SF58">
    <property type="entry name" value="MITOCHONDRIAL ENOLASE SUPERFAMILY MEMBER 1"/>
    <property type="match status" value="1"/>
</dbReference>
<dbReference type="SUPFAM" id="SSF54826">
    <property type="entry name" value="Enolase N-terminal domain-like"/>
    <property type="match status" value="1"/>
</dbReference>
<dbReference type="RefSeq" id="WP_153713914.1">
    <property type="nucleotide sequence ID" value="NZ_CP045871.1"/>
</dbReference>
<comment type="cofactor">
    <cofactor evidence="1">
        <name>Mg(2+)</name>
        <dbReference type="ChEBI" id="CHEBI:18420"/>
    </cofactor>
</comment>
<dbReference type="Gene3D" id="3.30.390.10">
    <property type="entry name" value="Enolase-like, N-terminal domain"/>
    <property type="match status" value="1"/>
</dbReference>
<dbReference type="SFLD" id="SFLDS00001">
    <property type="entry name" value="Enolase"/>
    <property type="match status" value="1"/>
</dbReference>
<accession>A0A5Q2QEY3</accession>
<proteinExistence type="predicted"/>
<keyword evidence="3" id="KW-0460">Magnesium</keyword>
<evidence type="ECO:0000313" key="5">
    <source>
        <dbReference type="EMBL" id="QGG80410.1"/>
    </source>
</evidence>
<protein>
    <submittedName>
        <fullName evidence="5">Mandelate racemase/muconate lactonizing enzyme family protein</fullName>
    </submittedName>
</protein>
<dbReference type="SFLD" id="SFLDG00179">
    <property type="entry name" value="mandelate_racemase"/>
    <property type="match status" value="1"/>
</dbReference>
<dbReference type="Proteomes" id="UP000388235">
    <property type="component" value="Chromosome"/>
</dbReference>
<evidence type="ECO:0000256" key="2">
    <source>
        <dbReference type="ARBA" id="ARBA00022723"/>
    </source>
</evidence>
<keyword evidence="6" id="KW-1185">Reference proteome</keyword>
<evidence type="ECO:0000256" key="1">
    <source>
        <dbReference type="ARBA" id="ARBA00001946"/>
    </source>
</evidence>
<name>A0A5Q2QEY3_9GAMM</name>
<sequence>MIANATLDVLRLPLAKPMSTAIHRTDAVYCVALSVETDRARGESFVFSLNPDRAMALRYMIQSLLPIYQNQDEQQVQTLWDAAMLDINPVGTQGFAVSAISAWDTAVWDAIGHSADQPLADLFGRQRDRISAYASSGLWLNQSIDQLIEEAHGFVNQGFRAVKLRVDGRIARDQARAAALRSSLGPDIEILVDANQSLTEDNAIALAHALAPSQIGWLEEPVLAADLDAQARVKAASPIPIASGETDYTARGMARILAQDCTDVLMPDLQRIGGLSEMRRVSAMAEAAGVPISTHIFTEYSLSIAAASAGCISVEHVDWFADLFQAPIQIEQGQALLPRGAGTGFRFARDRFADWRFNH</sequence>
<dbReference type="InterPro" id="IPR013342">
    <property type="entry name" value="Mandelate_racemase_C"/>
</dbReference>
<dbReference type="GO" id="GO:0016836">
    <property type="term" value="F:hydro-lyase activity"/>
    <property type="evidence" value="ECO:0007669"/>
    <property type="project" value="TreeGrafter"/>
</dbReference>
<dbReference type="AlphaFoldDB" id="A0A5Q2QEY3"/>
<evidence type="ECO:0000256" key="3">
    <source>
        <dbReference type="ARBA" id="ARBA00022842"/>
    </source>
</evidence>
<dbReference type="PROSITE" id="PS00909">
    <property type="entry name" value="MR_MLE_2"/>
    <property type="match status" value="1"/>
</dbReference>
<dbReference type="InterPro" id="IPR046945">
    <property type="entry name" value="RHMD-like"/>
</dbReference>
<evidence type="ECO:0000313" key="6">
    <source>
        <dbReference type="Proteomes" id="UP000388235"/>
    </source>
</evidence>
<dbReference type="Pfam" id="PF13378">
    <property type="entry name" value="MR_MLE_C"/>
    <property type="match status" value="1"/>
</dbReference>
<dbReference type="OrthoDB" id="9782675at2"/>
<dbReference type="GO" id="GO:0016052">
    <property type="term" value="P:carbohydrate catabolic process"/>
    <property type="evidence" value="ECO:0007669"/>
    <property type="project" value="TreeGrafter"/>
</dbReference>
<reference evidence="5 6" key="1">
    <citation type="submission" date="2019-11" db="EMBL/GenBank/DDBJ databases">
        <authorList>
            <person name="Khan S.A."/>
            <person name="Jeon C.O."/>
            <person name="Chun B.H."/>
        </authorList>
    </citation>
    <scope>NUCLEOTIDE SEQUENCE [LARGE SCALE GENOMIC DNA]</scope>
    <source>
        <strain evidence="5 6">IMCC 1097</strain>
    </source>
</reference>
<dbReference type="GO" id="GO:0000287">
    <property type="term" value="F:magnesium ion binding"/>
    <property type="evidence" value="ECO:0007669"/>
    <property type="project" value="TreeGrafter"/>
</dbReference>
<keyword evidence="2" id="KW-0479">Metal-binding</keyword>
<dbReference type="Pfam" id="PF02746">
    <property type="entry name" value="MR_MLE_N"/>
    <property type="match status" value="1"/>
</dbReference>
<dbReference type="GO" id="GO:0009063">
    <property type="term" value="P:amino acid catabolic process"/>
    <property type="evidence" value="ECO:0007669"/>
    <property type="project" value="InterPro"/>
</dbReference>
<gene>
    <name evidence="5" type="ORF">GH975_07425</name>
</gene>
<dbReference type="PANTHER" id="PTHR13794">
    <property type="entry name" value="ENOLASE SUPERFAMILY, MANDELATE RACEMASE"/>
    <property type="match status" value="1"/>
</dbReference>
<dbReference type="InterPro" id="IPR029017">
    <property type="entry name" value="Enolase-like_N"/>
</dbReference>
<dbReference type="SUPFAM" id="SSF51604">
    <property type="entry name" value="Enolase C-terminal domain-like"/>
    <property type="match status" value="1"/>
</dbReference>
<dbReference type="InterPro" id="IPR029065">
    <property type="entry name" value="Enolase_C-like"/>
</dbReference>
<dbReference type="InterPro" id="IPR013341">
    <property type="entry name" value="Mandelate_racemase_N_dom"/>
</dbReference>
<dbReference type="InterPro" id="IPR018110">
    <property type="entry name" value="Mandel_Rmase/mucon_lact_enz_CS"/>
</dbReference>
<dbReference type="CDD" id="cd03316">
    <property type="entry name" value="MR_like"/>
    <property type="match status" value="1"/>
</dbReference>
<dbReference type="Gene3D" id="3.20.20.120">
    <property type="entry name" value="Enolase-like C-terminal domain"/>
    <property type="match status" value="1"/>
</dbReference>
<dbReference type="SMART" id="SM00922">
    <property type="entry name" value="MR_MLE"/>
    <property type="match status" value="1"/>
</dbReference>
<dbReference type="KEGG" id="llp:GH975_07425"/>
<evidence type="ECO:0000259" key="4">
    <source>
        <dbReference type="SMART" id="SM00922"/>
    </source>
</evidence>